<gene>
    <name evidence="4" type="ORF">K3152_10105</name>
</gene>
<feature type="transmembrane region" description="Helical" evidence="2">
    <location>
        <begin position="100"/>
        <end position="123"/>
    </location>
</feature>
<sequence>MGEGCDALTEKEKETLRLMVRGHDAKSMANALSLSVHTINERLRAARRKLDVTSSREAARLLFESEAGSHEKSVDENLGDAHDGQASHNPPIVKRAPKMALLIGAIIMSLIAAALLLSTPLAIDQAGSADTAITARDAEVEAAARGWLELGDAGEWQAGFDAAGQAFREANTVEGWTEASRQVRVPLGAVVSRNLATIRFMNAPPKGFQEVTFHTRFANRADAVETVTLVEENGTWKVVGVLID</sequence>
<keyword evidence="2" id="KW-0472">Membrane</keyword>
<dbReference type="SUPFAM" id="SSF46894">
    <property type="entry name" value="C-terminal effector domain of the bipartite response regulators"/>
    <property type="match status" value="1"/>
</dbReference>
<dbReference type="PROSITE" id="PS50043">
    <property type="entry name" value="HTH_LUXR_2"/>
    <property type="match status" value="1"/>
</dbReference>
<dbReference type="InterPro" id="IPR036388">
    <property type="entry name" value="WH-like_DNA-bd_sf"/>
</dbReference>
<dbReference type="PRINTS" id="PR00038">
    <property type="entry name" value="HTHLUXR"/>
</dbReference>
<accession>A0ABS7IYG9</accession>
<dbReference type="RefSeq" id="WP_221573992.1">
    <property type="nucleotide sequence ID" value="NZ_JAIGNK010000003.1"/>
</dbReference>
<dbReference type="InterPro" id="IPR025091">
    <property type="entry name" value="DUF4019"/>
</dbReference>
<organism evidence="4 5">
    <name type="scientific">Qipengyuania polymorpha</name>
    <dbReference type="NCBI Taxonomy" id="2867234"/>
    <lineage>
        <taxon>Bacteria</taxon>
        <taxon>Pseudomonadati</taxon>
        <taxon>Pseudomonadota</taxon>
        <taxon>Alphaproteobacteria</taxon>
        <taxon>Sphingomonadales</taxon>
        <taxon>Erythrobacteraceae</taxon>
        <taxon>Qipengyuania</taxon>
    </lineage>
</organism>
<evidence type="ECO:0000256" key="1">
    <source>
        <dbReference type="SAM" id="MobiDB-lite"/>
    </source>
</evidence>
<keyword evidence="2" id="KW-0812">Transmembrane</keyword>
<feature type="region of interest" description="Disordered" evidence="1">
    <location>
        <begin position="63"/>
        <end position="91"/>
    </location>
</feature>
<evidence type="ECO:0000256" key="2">
    <source>
        <dbReference type="SAM" id="Phobius"/>
    </source>
</evidence>
<dbReference type="Pfam" id="PF13211">
    <property type="entry name" value="DUF4019"/>
    <property type="match status" value="1"/>
</dbReference>
<evidence type="ECO:0000313" key="4">
    <source>
        <dbReference type="EMBL" id="MBX7458597.1"/>
    </source>
</evidence>
<dbReference type="CDD" id="cd06170">
    <property type="entry name" value="LuxR_C_like"/>
    <property type="match status" value="1"/>
</dbReference>
<keyword evidence="5" id="KW-1185">Reference proteome</keyword>
<feature type="compositionally biased region" description="Basic and acidic residues" evidence="1">
    <location>
        <begin position="67"/>
        <end position="85"/>
    </location>
</feature>
<dbReference type="InterPro" id="IPR016032">
    <property type="entry name" value="Sig_transdc_resp-reg_C-effctor"/>
</dbReference>
<evidence type="ECO:0000259" key="3">
    <source>
        <dbReference type="PROSITE" id="PS50043"/>
    </source>
</evidence>
<name>A0ABS7IYG9_9SPHN</name>
<dbReference type="Proteomes" id="UP000783253">
    <property type="component" value="Unassembled WGS sequence"/>
</dbReference>
<proteinExistence type="predicted"/>
<reference evidence="4 5" key="1">
    <citation type="submission" date="2021-08" db="EMBL/GenBank/DDBJ databases">
        <title>Comparative Genomics Analysis of the Genus Qipengyuania Reveals Extensive Genetic Diversity and Metabolic Versatility, Including the Description of Fifteen Novel Species.</title>
        <authorList>
            <person name="Liu Y."/>
        </authorList>
    </citation>
    <scope>NUCLEOTIDE SEQUENCE [LARGE SCALE GENOMIC DNA]</scope>
    <source>
        <strain evidence="4 5">1NDH17</strain>
    </source>
</reference>
<dbReference type="Pfam" id="PF00196">
    <property type="entry name" value="GerE"/>
    <property type="match status" value="1"/>
</dbReference>
<protein>
    <submittedName>
        <fullName evidence="4">DUF4019 domain-containing protein</fullName>
    </submittedName>
</protein>
<dbReference type="InterPro" id="IPR000792">
    <property type="entry name" value="Tscrpt_reg_LuxR_C"/>
</dbReference>
<comment type="caution">
    <text evidence="4">The sequence shown here is derived from an EMBL/GenBank/DDBJ whole genome shotgun (WGS) entry which is preliminary data.</text>
</comment>
<dbReference type="Gene3D" id="1.10.10.10">
    <property type="entry name" value="Winged helix-like DNA-binding domain superfamily/Winged helix DNA-binding domain"/>
    <property type="match status" value="1"/>
</dbReference>
<dbReference type="EMBL" id="JAIGNK010000003">
    <property type="protein sequence ID" value="MBX7458597.1"/>
    <property type="molecule type" value="Genomic_DNA"/>
</dbReference>
<keyword evidence="2" id="KW-1133">Transmembrane helix</keyword>
<dbReference type="SMART" id="SM00421">
    <property type="entry name" value="HTH_LUXR"/>
    <property type="match status" value="1"/>
</dbReference>
<evidence type="ECO:0000313" key="5">
    <source>
        <dbReference type="Proteomes" id="UP000783253"/>
    </source>
</evidence>
<feature type="domain" description="HTH luxR-type" evidence="3">
    <location>
        <begin position="1"/>
        <end position="66"/>
    </location>
</feature>